<evidence type="ECO:0000256" key="7">
    <source>
        <dbReference type="ARBA" id="ARBA00049348"/>
    </source>
</evidence>
<evidence type="ECO:0000256" key="2">
    <source>
        <dbReference type="ARBA" id="ARBA00022490"/>
    </source>
</evidence>
<reference evidence="11 12" key="1">
    <citation type="submission" date="2019-08" db="EMBL/GenBank/DDBJ databases">
        <authorList>
            <person name="Shi S."/>
        </authorList>
    </citation>
    <scope>NUCLEOTIDE SEQUENCE [LARGE SCALE GENOMIC DNA]</scope>
    <source>
        <strain evidence="11 12">GY10130</strain>
    </source>
</reference>
<protein>
    <recommendedName>
        <fullName evidence="8">Methylated-DNA--protein-cysteine methyltransferase</fullName>
        <ecNumber evidence="8">2.1.1.63</ecNumber>
    </recommendedName>
    <alternativeName>
        <fullName evidence="8">6-O-methylguanine-DNA methyltransferase</fullName>
        <shortName evidence="8">MGMT</shortName>
    </alternativeName>
    <alternativeName>
        <fullName evidence="8">O-6-methylguanine-DNA-alkyltransferase</fullName>
    </alternativeName>
</protein>
<dbReference type="GO" id="GO:0032259">
    <property type="term" value="P:methylation"/>
    <property type="evidence" value="ECO:0007669"/>
    <property type="project" value="UniProtKB-KW"/>
</dbReference>
<dbReference type="EMBL" id="VRTY01000058">
    <property type="protein sequence ID" value="TXK37657.1"/>
    <property type="molecule type" value="Genomic_DNA"/>
</dbReference>
<dbReference type="EC" id="2.1.1.63" evidence="8"/>
<dbReference type="GO" id="GO:0006307">
    <property type="term" value="P:DNA alkylation repair"/>
    <property type="evidence" value="ECO:0007669"/>
    <property type="project" value="UniProtKB-UniRule"/>
</dbReference>
<dbReference type="Gene3D" id="3.30.160.70">
    <property type="entry name" value="Methylated DNA-protein cysteine methyltransferase domain"/>
    <property type="match status" value="1"/>
</dbReference>
<dbReference type="Pfam" id="PF02870">
    <property type="entry name" value="Methyltransf_1N"/>
    <property type="match status" value="1"/>
</dbReference>
<dbReference type="OrthoDB" id="9802228at2"/>
<organism evidence="11 12">
    <name type="scientific">Pontibacter qinzhouensis</name>
    <dbReference type="NCBI Taxonomy" id="2603253"/>
    <lineage>
        <taxon>Bacteria</taxon>
        <taxon>Pseudomonadati</taxon>
        <taxon>Bacteroidota</taxon>
        <taxon>Cytophagia</taxon>
        <taxon>Cytophagales</taxon>
        <taxon>Hymenobacteraceae</taxon>
        <taxon>Pontibacter</taxon>
    </lineage>
</organism>
<dbReference type="NCBIfam" id="TIGR00589">
    <property type="entry name" value="ogt"/>
    <property type="match status" value="1"/>
</dbReference>
<dbReference type="Proteomes" id="UP000321926">
    <property type="component" value="Unassembled WGS sequence"/>
</dbReference>
<dbReference type="InterPro" id="IPR036631">
    <property type="entry name" value="MGMT_N_sf"/>
</dbReference>
<feature type="domain" description="Methylated-DNA-[protein]-cysteine S-methyltransferase DNA binding" evidence="9">
    <location>
        <begin position="74"/>
        <end position="154"/>
    </location>
</feature>
<feature type="domain" description="Methylguanine DNA methyltransferase ribonuclease-like" evidence="10">
    <location>
        <begin position="6"/>
        <end position="70"/>
    </location>
</feature>
<dbReference type="PANTHER" id="PTHR10815:SF13">
    <property type="entry name" value="METHYLATED-DNA--PROTEIN-CYSTEINE METHYLTRANSFERASE"/>
    <property type="match status" value="1"/>
</dbReference>
<dbReference type="InterPro" id="IPR036388">
    <property type="entry name" value="WH-like_DNA-bd_sf"/>
</dbReference>
<comment type="function">
    <text evidence="8">Involved in the cellular defense against the biological effects of O6-methylguanine (O6-MeG) and O4-methylthymine (O4-MeT) in DNA. Repairs the methylated nucleobase in DNA by stoichiometrically transferring the methyl group to a cysteine residue in the enzyme. This is a suicide reaction: the enzyme is irreversibly inactivated.</text>
</comment>
<evidence type="ECO:0000256" key="3">
    <source>
        <dbReference type="ARBA" id="ARBA00022603"/>
    </source>
</evidence>
<keyword evidence="3 8" id="KW-0489">Methyltransferase</keyword>
<evidence type="ECO:0000256" key="6">
    <source>
        <dbReference type="ARBA" id="ARBA00023204"/>
    </source>
</evidence>
<dbReference type="InterPro" id="IPR023546">
    <property type="entry name" value="MGMT"/>
</dbReference>
<comment type="caution">
    <text evidence="11">The sequence shown here is derived from an EMBL/GenBank/DDBJ whole genome shotgun (WGS) entry which is preliminary data.</text>
</comment>
<keyword evidence="5 8" id="KW-0227">DNA damage</keyword>
<comment type="catalytic activity">
    <reaction evidence="7 8">
        <text>a 6-O-methyl-2'-deoxyguanosine in DNA + L-cysteinyl-[protein] = S-methyl-L-cysteinyl-[protein] + a 2'-deoxyguanosine in DNA</text>
        <dbReference type="Rhea" id="RHEA:24000"/>
        <dbReference type="Rhea" id="RHEA-COMP:10131"/>
        <dbReference type="Rhea" id="RHEA-COMP:10132"/>
        <dbReference type="Rhea" id="RHEA-COMP:11367"/>
        <dbReference type="Rhea" id="RHEA-COMP:11368"/>
        <dbReference type="ChEBI" id="CHEBI:29950"/>
        <dbReference type="ChEBI" id="CHEBI:82612"/>
        <dbReference type="ChEBI" id="CHEBI:85445"/>
        <dbReference type="ChEBI" id="CHEBI:85448"/>
        <dbReference type="EC" id="2.1.1.63"/>
    </reaction>
</comment>
<evidence type="ECO:0000256" key="5">
    <source>
        <dbReference type="ARBA" id="ARBA00022763"/>
    </source>
</evidence>
<keyword evidence="4 8" id="KW-0808">Transferase</keyword>
<evidence type="ECO:0000256" key="8">
    <source>
        <dbReference type="HAMAP-Rule" id="MF_00772"/>
    </source>
</evidence>
<dbReference type="RefSeq" id="WP_147922567.1">
    <property type="nucleotide sequence ID" value="NZ_VRTY01000058.1"/>
</dbReference>
<accession>A0A5C8JLX7</accession>
<evidence type="ECO:0000259" key="9">
    <source>
        <dbReference type="Pfam" id="PF01035"/>
    </source>
</evidence>
<dbReference type="SUPFAM" id="SSF46767">
    <property type="entry name" value="Methylated DNA-protein cysteine methyltransferase, C-terminal domain"/>
    <property type="match status" value="1"/>
</dbReference>
<dbReference type="PROSITE" id="PS00374">
    <property type="entry name" value="MGMT"/>
    <property type="match status" value="1"/>
</dbReference>
<comment type="similarity">
    <text evidence="8">Belongs to the MGMT family.</text>
</comment>
<proteinExistence type="inferred from homology"/>
<gene>
    <name evidence="11" type="ORF">FVR03_14960</name>
</gene>
<dbReference type="GO" id="GO:0005737">
    <property type="term" value="C:cytoplasm"/>
    <property type="evidence" value="ECO:0007669"/>
    <property type="project" value="UniProtKB-SubCell"/>
</dbReference>
<comment type="subcellular location">
    <subcellularLocation>
        <location evidence="8">Cytoplasm</location>
    </subcellularLocation>
</comment>
<evidence type="ECO:0000313" key="11">
    <source>
        <dbReference type="EMBL" id="TXK37657.1"/>
    </source>
</evidence>
<dbReference type="Pfam" id="PF01035">
    <property type="entry name" value="DNA_binding_1"/>
    <property type="match status" value="1"/>
</dbReference>
<keyword evidence="2 8" id="KW-0963">Cytoplasm</keyword>
<dbReference type="SUPFAM" id="SSF53155">
    <property type="entry name" value="Methylated DNA-protein cysteine methyltransferase domain"/>
    <property type="match status" value="1"/>
</dbReference>
<evidence type="ECO:0000256" key="4">
    <source>
        <dbReference type="ARBA" id="ARBA00022679"/>
    </source>
</evidence>
<dbReference type="AlphaFoldDB" id="A0A5C8JLX7"/>
<dbReference type="InterPro" id="IPR008332">
    <property type="entry name" value="MethylG_MeTrfase_N"/>
</dbReference>
<comment type="miscellaneous">
    <text evidence="8">This enzyme catalyzes only one turnover and therefore is not strictly catalytic. According to one definition, an enzyme is a biocatalyst that acts repeatedly and over many reaction cycles.</text>
</comment>
<evidence type="ECO:0000313" key="12">
    <source>
        <dbReference type="Proteomes" id="UP000321926"/>
    </source>
</evidence>
<dbReference type="InterPro" id="IPR001497">
    <property type="entry name" value="MethylDNA_cys_MeTrfase_AS"/>
</dbReference>
<keyword evidence="6 8" id="KW-0234">DNA repair</keyword>
<dbReference type="FunFam" id="1.10.10.10:FF:000337">
    <property type="entry name" value="Methylated-DNA--protein-cysteine methyltransferase"/>
    <property type="match status" value="1"/>
</dbReference>
<evidence type="ECO:0000259" key="10">
    <source>
        <dbReference type="Pfam" id="PF02870"/>
    </source>
</evidence>
<evidence type="ECO:0000256" key="1">
    <source>
        <dbReference type="ARBA" id="ARBA00001286"/>
    </source>
</evidence>
<dbReference type="InterPro" id="IPR014048">
    <property type="entry name" value="MethylDNA_cys_MeTrfase_DNA-bd"/>
</dbReference>
<feature type="active site" description="Nucleophile; methyl group acceptor" evidence="8">
    <location>
        <position position="125"/>
    </location>
</feature>
<dbReference type="CDD" id="cd06445">
    <property type="entry name" value="ATase"/>
    <property type="match status" value="1"/>
</dbReference>
<comment type="catalytic activity">
    <reaction evidence="1 8">
        <text>a 4-O-methyl-thymidine in DNA + L-cysteinyl-[protein] = a thymidine in DNA + S-methyl-L-cysteinyl-[protein]</text>
        <dbReference type="Rhea" id="RHEA:53428"/>
        <dbReference type="Rhea" id="RHEA-COMP:10131"/>
        <dbReference type="Rhea" id="RHEA-COMP:10132"/>
        <dbReference type="Rhea" id="RHEA-COMP:13555"/>
        <dbReference type="Rhea" id="RHEA-COMP:13556"/>
        <dbReference type="ChEBI" id="CHEBI:29950"/>
        <dbReference type="ChEBI" id="CHEBI:82612"/>
        <dbReference type="ChEBI" id="CHEBI:137386"/>
        <dbReference type="ChEBI" id="CHEBI:137387"/>
        <dbReference type="EC" id="2.1.1.63"/>
    </reaction>
</comment>
<dbReference type="HAMAP" id="MF_00772">
    <property type="entry name" value="OGT"/>
    <property type="match status" value="1"/>
</dbReference>
<keyword evidence="12" id="KW-1185">Reference proteome</keyword>
<sequence>MEASVFSTYYNSPIGWIQLTGTAQGIETMLFVEAAGAETSSLPACAVAGLAQLAEYFNGERQQFDLPLAPHGTAFQQQVWQELQKIPFGKTFSYLQVARAIGGEKAIRAVGAANGRNPLCLVVPCHRVIGSNGSLTGYAGGLWRKEWLLRHEGVLKPEQQLALF</sequence>
<dbReference type="PANTHER" id="PTHR10815">
    <property type="entry name" value="METHYLATED-DNA--PROTEIN-CYSTEINE METHYLTRANSFERASE"/>
    <property type="match status" value="1"/>
</dbReference>
<dbReference type="InterPro" id="IPR036217">
    <property type="entry name" value="MethylDNA_cys_MeTrfase_DNAb"/>
</dbReference>
<dbReference type="Gene3D" id="1.10.10.10">
    <property type="entry name" value="Winged helix-like DNA-binding domain superfamily/Winged helix DNA-binding domain"/>
    <property type="match status" value="1"/>
</dbReference>
<dbReference type="GO" id="GO:0003908">
    <property type="term" value="F:methylated-DNA-[protein]-cysteine S-methyltransferase activity"/>
    <property type="evidence" value="ECO:0007669"/>
    <property type="project" value="UniProtKB-UniRule"/>
</dbReference>
<name>A0A5C8JLX7_9BACT</name>